<keyword evidence="2" id="KW-1185">Reference proteome</keyword>
<gene>
    <name evidence="1" type="ORF">BJ999_007680</name>
</gene>
<dbReference type="Proteomes" id="UP000591272">
    <property type="component" value="Unassembled WGS sequence"/>
</dbReference>
<protein>
    <submittedName>
        <fullName evidence="1">Transposase</fullName>
    </submittedName>
</protein>
<organism evidence="1 2">
    <name type="scientific">Actinomadura citrea</name>
    <dbReference type="NCBI Taxonomy" id="46158"/>
    <lineage>
        <taxon>Bacteria</taxon>
        <taxon>Bacillati</taxon>
        <taxon>Actinomycetota</taxon>
        <taxon>Actinomycetes</taxon>
        <taxon>Streptosporangiales</taxon>
        <taxon>Thermomonosporaceae</taxon>
        <taxon>Actinomadura</taxon>
    </lineage>
</organism>
<evidence type="ECO:0000313" key="2">
    <source>
        <dbReference type="Proteomes" id="UP000591272"/>
    </source>
</evidence>
<dbReference type="EMBL" id="JACCBT010000001">
    <property type="protein sequence ID" value="NYE17384.1"/>
    <property type="molecule type" value="Genomic_DNA"/>
</dbReference>
<accession>A0A7Y9GJ76</accession>
<proteinExistence type="predicted"/>
<dbReference type="AlphaFoldDB" id="A0A7Y9GJ76"/>
<reference evidence="1 2" key="1">
    <citation type="submission" date="2020-07" db="EMBL/GenBank/DDBJ databases">
        <title>Sequencing the genomes of 1000 actinobacteria strains.</title>
        <authorList>
            <person name="Klenk H.-P."/>
        </authorList>
    </citation>
    <scope>NUCLEOTIDE SEQUENCE [LARGE SCALE GENOMIC DNA]</scope>
    <source>
        <strain evidence="1 2">DSM 43461</strain>
    </source>
</reference>
<evidence type="ECO:0000313" key="1">
    <source>
        <dbReference type="EMBL" id="NYE17384.1"/>
    </source>
</evidence>
<comment type="caution">
    <text evidence="1">The sequence shown here is derived from an EMBL/GenBank/DDBJ whole genome shotgun (WGS) entry which is preliminary data.</text>
</comment>
<sequence length="102" mass="11837">MPARYGPWPTLYQQLRRWSVDGTWDRPLTHVQVHDDAIGAVDWSAVCVGSNVVERCFNQLKRFRGLATRYKILAAHYRAVVTHRQPCPLAQRPLVMSWRYSG</sequence>
<name>A0A7Y9GJ76_9ACTN</name>